<protein>
    <submittedName>
        <fullName evidence="1">Uncharacterized protein</fullName>
    </submittedName>
</protein>
<proteinExistence type="predicted"/>
<gene>
    <name evidence="1" type="ORF">CALMAC_LOCUS8355</name>
</gene>
<reference evidence="1 2" key="1">
    <citation type="submission" date="2019-01" db="EMBL/GenBank/DDBJ databases">
        <authorList>
            <person name="Sayadi A."/>
        </authorList>
    </citation>
    <scope>NUCLEOTIDE SEQUENCE [LARGE SCALE GENOMIC DNA]</scope>
</reference>
<evidence type="ECO:0000313" key="1">
    <source>
        <dbReference type="EMBL" id="VEN46168.1"/>
    </source>
</evidence>
<organism evidence="1 2">
    <name type="scientific">Callosobruchus maculatus</name>
    <name type="common">Southern cowpea weevil</name>
    <name type="synonym">Pulse bruchid</name>
    <dbReference type="NCBI Taxonomy" id="64391"/>
    <lineage>
        <taxon>Eukaryota</taxon>
        <taxon>Metazoa</taxon>
        <taxon>Ecdysozoa</taxon>
        <taxon>Arthropoda</taxon>
        <taxon>Hexapoda</taxon>
        <taxon>Insecta</taxon>
        <taxon>Pterygota</taxon>
        <taxon>Neoptera</taxon>
        <taxon>Endopterygota</taxon>
        <taxon>Coleoptera</taxon>
        <taxon>Polyphaga</taxon>
        <taxon>Cucujiformia</taxon>
        <taxon>Chrysomeloidea</taxon>
        <taxon>Chrysomelidae</taxon>
        <taxon>Bruchinae</taxon>
        <taxon>Bruchini</taxon>
        <taxon>Callosobruchus</taxon>
    </lineage>
</organism>
<dbReference type="EMBL" id="CAACVG010007582">
    <property type="protein sequence ID" value="VEN46168.1"/>
    <property type="molecule type" value="Genomic_DNA"/>
</dbReference>
<keyword evidence="2" id="KW-1185">Reference proteome</keyword>
<dbReference type="AlphaFoldDB" id="A0A653CE79"/>
<name>A0A653CE79_CALMS</name>
<accession>A0A653CE79</accession>
<evidence type="ECO:0000313" key="2">
    <source>
        <dbReference type="Proteomes" id="UP000410492"/>
    </source>
</evidence>
<dbReference type="Proteomes" id="UP000410492">
    <property type="component" value="Unassembled WGS sequence"/>
</dbReference>
<sequence>MFVVSSFFLVRSSSIRTPIWINLGPKAVIKSER</sequence>